<comment type="caution">
    <text evidence="1">The sequence shown here is derived from an EMBL/GenBank/DDBJ whole genome shotgun (WGS) entry which is preliminary data.</text>
</comment>
<evidence type="ECO:0000313" key="1">
    <source>
        <dbReference type="EMBL" id="NDV77090.1"/>
    </source>
</evidence>
<sequence length="149" mass="16555">MNPTDIQIFWDAANNRGDWATLGPVLATGNDLETAILVSLFTDRMAAPDDVIPDGSGDPRGWWGDDAVSPIGSRLWLLRRAKQTTETLQRAYDYIAEALQWLIDDGVVAKFDIMVEWTRTSFLGAKVVAYQKDGTKVSLAYSWAWNGNS</sequence>
<reference evidence="1" key="1">
    <citation type="submission" date="2019-11" db="EMBL/GenBank/DDBJ databases">
        <title>Burkholderia cenocepacia CF.</title>
        <authorList>
            <person name="Vianna E.F."/>
            <person name="Marques E.A."/>
            <person name="Albano R.M."/>
            <person name="Leao R.S."/>
        </authorList>
    </citation>
    <scope>NUCLEOTIDE SEQUENCE</scope>
    <source>
        <strain evidence="1">MS-2140</strain>
    </source>
</reference>
<dbReference type="InterPro" id="IPR010877">
    <property type="entry name" value="Phage_Mu_Gp46"/>
</dbReference>
<dbReference type="AlphaFoldDB" id="A0A6B2MNM6"/>
<gene>
    <name evidence="1" type="ORF">GFJ35_34325</name>
</gene>
<proteinExistence type="predicted"/>
<dbReference type="EMBL" id="JAAEAM010000063">
    <property type="protein sequence ID" value="NDV77090.1"/>
    <property type="molecule type" value="Genomic_DNA"/>
</dbReference>
<evidence type="ECO:0008006" key="2">
    <source>
        <dbReference type="Google" id="ProtNLM"/>
    </source>
</evidence>
<protein>
    <recommendedName>
        <fullName evidence="2">Bacteriophage protein GP46</fullName>
    </recommendedName>
</protein>
<dbReference type="RefSeq" id="WP_163126185.1">
    <property type="nucleotide sequence ID" value="NZ_JAAEAM010000063.1"/>
</dbReference>
<name>A0A6B2MNM6_9BURK</name>
<organism evidence="1">
    <name type="scientific">Burkholderia cenocepacia</name>
    <dbReference type="NCBI Taxonomy" id="95486"/>
    <lineage>
        <taxon>Bacteria</taxon>
        <taxon>Pseudomonadati</taxon>
        <taxon>Pseudomonadota</taxon>
        <taxon>Betaproteobacteria</taxon>
        <taxon>Burkholderiales</taxon>
        <taxon>Burkholderiaceae</taxon>
        <taxon>Burkholderia</taxon>
        <taxon>Burkholderia cepacia complex</taxon>
    </lineage>
</organism>
<dbReference type="Pfam" id="PF07409">
    <property type="entry name" value="GP46"/>
    <property type="match status" value="1"/>
</dbReference>
<accession>A0A6B2MNM6</accession>